<dbReference type="EMBL" id="AP025739">
    <property type="protein sequence ID" value="BDI30507.1"/>
    <property type="molecule type" value="Genomic_DNA"/>
</dbReference>
<proteinExistence type="predicted"/>
<accession>A0A402CVR7</accession>
<protein>
    <submittedName>
        <fullName evidence="1">Uncharacterized protein</fullName>
    </submittedName>
</protein>
<keyword evidence="2" id="KW-1185">Reference proteome</keyword>
<dbReference type="SUPFAM" id="SSF51197">
    <property type="entry name" value="Clavaminate synthase-like"/>
    <property type="match status" value="1"/>
</dbReference>
<dbReference type="AlphaFoldDB" id="A0A402CVR7"/>
<gene>
    <name evidence="1" type="ORF">CCAX7_25580</name>
</gene>
<dbReference type="Pfam" id="PF05721">
    <property type="entry name" value="PhyH"/>
    <property type="match status" value="1"/>
</dbReference>
<dbReference type="GO" id="GO:0016706">
    <property type="term" value="F:2-oxoglutarate-dependent dioxygenase activity"/>
    <property type="evidence" value="ECO:0007669"/>
    <property type="project" value="UniProtKB-ARBA"/>
</dbReference>
<dbReference type="GO" id="GO:0005506">
    <property type="term" value="F:iron ion binding"/>
    <property type="evidence" value="ECO:0007669"/>
    <property type="project" value="UniProtKB-ARBA"/>
</dbReference>
<dbReference type="RefSeq" id="WP_119321456.1">
    <property type="nucleotide sequence ID" value="NZ_AP025739.1"/>
</dbReference>
<dbReference type="Gene3D" id="2.60.120.620">
    <property type="entry name" value="q2cbj1_9rhob like domain"/>
    <property type="match status" value="1"/>
</dbReference>
<dbReference type="PANTHER" id="PTHR20883:SF46">
    <property type="entry name" value="PHYTANOYL-COA HYDROXYLASE"/>
    <property type="match status" value="1"/>
</dbReference>
<dbReference type="PANTHER" id="PTHR20883">
    <property type="entry name" value="PHYTANOYL-COA DIOXYGENASE DOMAIN CONTAINING 1"/>
    <property type="match status" value="1"/>
</dbReference>
<organism evidence="1 2">
    <name type="scientific">Capsulimonas corticalis</name>
    <dbReference type="NCBI Taxonomy" id="2219043"/>
    <lineage>
        <taxon>Bacteria</taxon>
        <taxon>Bacillati</taxon>
        <taxon>Armatimonadota</taxon>
        <taxon>Armatimonadia</taxon>
        <taxon>Capsulimonadales</taxon>
        <taxon>Capsulimonadaceae</taxon>
        <taxon>Capsulimonas</taxon>
    </lineage>
</organism>
<evidence type="ECO:0000313" key="1">
    <source>
        <dbReference type="EMBL" id="BDI30507.1"/>
    </source>
</evidence>
<evidence type="ECO:0000313" key="2">
    <source>
        <dbReference type="Proteomes" id="UP000287394"/>
    </source>
</evidence>
<name>A0A402CVR7_9BACT</name>
<dbReference type="Proteomes" id="UP000287394">
    <property type="component" value="Chromosome"/>
</dbReference>
<dbReference type="OrthoDB" id="2573519at2"/>
<sequence length="246" mass="27472">MQMVLEAPSEILAEEQIAHFYREGYVVIPGLAPTEEIDRVLVAASQSSQEGGECQTRIFDPRHPEKDAGVHRLLVEPNIISAVRDIFVNEPGILHGMLFFAPPRWETDLPWRRDNQSLEILGGALSAFIALSDVTPDRAMLWVAPRTHRLGAPPPRTGSGTPLPAMQKGDACIFDRNIYYRLPKNETAHARCAYLAQYQAENARSAETGAVHSDEIGPCAPARELKEFWRRRKNSQYEPFASPASE</sequence>
<reference evidence="1 2" key="1">
    <citation type="journal article" date="2019" name="Int. J. Syst. Evol. Microbiol.">
        <title>Capsulimonas corticalis gen. nov., sp. nov., an aerobic capsulated bacterium, of a novel bacterial order, Capsulimonadales ord. nov., of the class Armatimonadia of the phylum Armatimonadetes.</title>
        <authorList>
            <person name="Li J."/>
            <person name="Kudo C."/>
            <person name="Tonouchi A."/>
        </authorList>
    </citation>
    <scope>NUCLEOTIDE SEQUENCE [LARGE SCALE GENOMIC DNA]</scope>
    <source>
        <strain evidence="1 2">AX-7</strain>
    </source>
</reference>
<dbReference type="KEGG" id="ccot:CCAX7_25580"/>
<dbReference type="InterPro" id="IPR008775">
    <property type="entry name" value="Phytyl_CoA_dOase-like"/>
</dbReference>